<dbReference type="RefSeq" id="XP_033388090.1">
    <property type="nucleotide sequence ID" value="XM_033530328.1"/>
</dbReference>
<dbReference type="Gene3D" id="1.25.40.660">
    <property type="entry name" value="Vacuolar protein sorting-associated protein 35, helical subcomplex Vps35-C"/>
    <property type="match status" value="1"/>
</dbReference>
<dbReference type="OrthoDB" id="10258141at2759"/>
<evidence type="ECO:0000313" key="9">
    <source>
        <dbReference type="Proteomes" id="UP000799778"/>
    </source>
</evidence>
<dbReference type="Pfam" id="PF03635">
    <property type="entry name" value="Vps35"/>
    <property type="match status" value="1"/>
</dbReference>
<evidence type="ECO:0000256" key="6">
    <source>
        <dbReference type="PIRNR" id="PIRNR009375"/>
    </source>
</evidence>
<dbReference type="PIRSF" id="PIRSF009375">
    <property type="entry name" value="Retromer_Vps35"/>
    <property type="match status" value="1"/>
</dbReference>
<comment type="function">
    <text evidence="6">Plays a role in vesicular protein sorting.</text>
</comment>
<comment type="similarity">
    <text evidence="2 6">Belongs to the VPS35 family.</text>
</comment>
<dbReference type="InterPro" id="IPR005378">
    <property type="entry name" value="Vps35"/>
</dbReference>
<keyword evidence="5" id="KW-0472">Membrane</keyword>
<dbReference type="PANTHER" id="PTHR11099:SF0">
    <property type="entry name" value="VACUOLAR PROTEIN SORTING-ASSOCIATED PROTEIN 35"/>
    <property type="match status" value="1"/>
</dbReference>
<feature type="compositionally biased region" description="Low complexity" evidence="7">
    <location>
        <begin position="371"/>
        <end position="381"/>
    </location>
</feature>
<dbReference type="FunFam" id="1.25.40.660:FF:000002">
    <property type="entry name" value="Vacuolar protein sorting-associated protein 35"/>
    <property type="match status" value="1"/>
</dbReference>
<evidence type="ECO:0000256" key="4">
    <source>
        <dbReference type="ARBA" id="ARBA00022927"/>
    </source>
</evidence>
<proteinExistence type="inferred from homology"/>
<dbReference type="AlphaFoldDB" id="A0A6A5Y4D9"/>
<gene>
    <name evidence="8" type="ORF">BU24DRAFT_439754</name>
</gene>
<dbReference type="Proteomes" id="UP000799778">
    <property type="component" value="Unassembled WGS sequence"/>
</dbReference>
<protein>
    <recommendedName>
        <fullName evidence="6">Vacuolar protein sorting-associated protein 35</fullName>
    </recommendedName>
</protein>
<dbReference type="GO" id="GO:0006886">
    <property type="term" value="P:intracellular protein transport"/>
    <property type="evidence" value="ECO:0007669"/>
    <property type="project" value="TreeGrafter"/>
</dbReference>
<feature type="compositionally biased region" description="Acidic residues" evidence="7">
    <location>
        <begin position="361"/>
        <end position="370"/>
    </location>
</feature>
<evidence type="ECO:0000256" key="5">
    <source>
        <dbReference type="ARBA" id="ARBA00023136"/>
    </source>
</evidence>
<dbReference type="GO" id="GO:0030906">
    <property type="term" value="C:retromer, cargo-selective complex"/>
    <property type="evidence" value="ECO:0007669"/>
    <property type="project" value="InterPro"/>
</dbReference>
<evidence type="ECO:0000256" key="7">
    <source>
        <dbReference type="SAM" id="MobiDB-lite"/>
    </source>
</evidence>
<reference evidence="8" key="1">
    <citation type="journal article" date="2020" name="Stud. Mycol.">
        <title>101 Dothideomycetes genomes: a test case for predicting lifestyles and emergence of pathogens.</title>
        <authorList>
            <person name="Haridas S."/>
            <person name="Albert R."/>
            <person name="Binder M."/>
            <person name="Bloem J."/>
            <person name="Labutti K."/>
            <person name="Salamov A."/>
            <person name="Andreopoulos B."/>
            <person name="Baker S."/>
            <person name="Barry K."/>
            <person name="Bills G."/>
            <person name="Bluhm B."/>
            <person name="Cannon C."/>
            <person name="Castanera R."/>
            <person name="Culley D."/>
            <person name="Daum C."/>
            <person name="Ezra D."/>
            <person name="Gonzalez J."/>
            <person name="Henrissat B."/>
            <person name="Kuo A."/>
            <person name="Liang C."/>
            <person name="Lipzen A."/>
            <person name="Lutzoni F."/>
            <person name="Magnuson J."/>
            <person name="Mondo S."/>
            <person name="Nolan M."/>
            <person name="Ohm R."/>
            <person name="Pangilinan J."/>
            <person name="Park H.-J."/>
            <person name="Ramirez L."/>
            <person name="Alfaro M."/>
            <person name="Sun H."/>
            <person name="Tritt A."/>
            <person name="Yoshinaga Y."/>
            <person name="Zwiers L.-H."/>
            <person name="Turgeon B."/>
            <person name="Goodwin S."/>
            <person name="Spatafora J."/>
            <person name="Crous P."/>
            <person name="Grigoriev I."/>
        </authorList>
    </citation>
    <scope>NUCLEOTIDE SEQUENCE</scope>
    <source>
        <strain evidence="8">CBS 175.79</strain>
    </source>
</reference>
<sequence>MASSPPPVEDQARLLEDALGVVRQQTMLMRRCLETPGKLMDALKCSSTLVSELRTSNLGPKQYYELYMAVFDALRHLAVYLRENHPVNHLADLYELVQYAGNIIPRLYLMVTVGTVYMAIEDAPVKEIMKDMMEMSRGVQHPIRGLFLRYYLAGQARDHLPSGDGEGPEGNLQDSISFILTNFVEMNKLWVRLQHQGHSREREQRTKERQELQLLVGSNLVRLSQLVDLENYKKILNPLLEQIVQCRDVLAQEYLLEVVTQVFPDEFHLHTLDQFLSAVARLNPHVNVKAIVVGLMDRLSAYAQRESDAESPEDRKKTEEESIANLLEKLRIAKEKKEAEPTPPPEQNGEGSEETQPGAEETPEETEATEASEASSVTAVTKPEEQPEEVDTNVEKHRGIPKNVKLFEIFHEQVASLVKMQRLPIQDTIGLLVSLANLALNIYPERLDYVDQVMGFANQKVTEYANSADLHSQATQSQILNLLLAPIKTYVSLFTALALPNFIPLLHSQPYPTRRAVAGEVARSLLRNQTPITSVENLESVMEIVKVLIREGIQQATGYPGGPIQRKAMETDETIEEQGWLARIVHLIQGTDNDTQFKLLQSARKAFGEGNERVKYTTPALITASLKLARRYKAREHFDDNWSSQSSALYKFMHSALSTLYSRVNGSADLSLRLFVACGQVADQNGFEEVAYEFFAQAFTIYEEAISDSRAQFQAVCVIAGGLHVSRHFGKENYDTLITKCALHGSKLLKKPDQCRAVYLASHLWWATEVRALGEEDPKDLYRDGKRVLECLQRALRVADACMDAAVSVELFVEILNRYVYYFDQENDAVTTKYLNGLIELIHSNLQSNENAASLEVPRKHFQRTLDYISSREYEGVITAPK</sequence>
<keyword evidence="9" id="KW-1185">Reference proteome</keyword>
<evidence type="ECO:0000256" key="1">
    <source>
        <dbReference type="ARBA" id="ARBA00004170"/>
    </source>
</evidence>
<dbReference type="PANTHER" id="PTHR11099">
    <property type="entry name" value="VACUOLAR SORTING PROTEIN 35"/>
    <property type="match status" value="1"/>
</dbReference>
<feature type="region of interest" description="Disordered" evidence="7">
    <location>
        <begin position="333"/>
        <end position="397"/>
    </location>
</feature>
<dbReference type="InterPro" id="IPR042491">
    <property type="entry name" value="Vps35_C"/>
</dbReference>
<comment type="subcellular location">
    <subcellularLocation>
        <location evidence="1">Membrane</location>
        <topology evidence="1">Peripheral membrane protein</topology>
    </subcellularLocation>
</comment>
<keyword evidence="3 6" id="KW-0813">Transport</keyword>
<dbReference type="GO" id="GO:0042147">
    <property type="term" value="P:retrograde transport, endosome to Golgi"/>
    <property type="evidence" value="ECO:0007669"/>
    <property type="project" value="InterPro"/>
</dbReference>
<dbReference type="GO" id="GO:0005829">
    <property type="term" value="C:cytosol"/>
    <property type="evidence" value="ECO:0007669"/>
    <property type="project" value="GOC"/>
</dbReference>
<keyword evidence="4 6" id="KW-0653">Protein transport</keyword>
<dbReference type="GeneID" id="54287725"/>
<evidence type="ECO:0000256" key="2">
    <source>
        <dbReference type="ARBA" id="ARBA00006536"/>
    </source>
</evidence>
<accession>A0A6A5Y4D9</accession>
<dbReference type="EMBL" id="ML978067">
    <property type="protein sequence ID" value="KAF2019751.1"/>
    <property type="molecule type" value="Genomic_DNA"/>
</dbReference>
<organism evidence="8 9">
    <name type="scientific">Aaosphaeria arxii CBS 175.79</name>
    <dbReference type="NCBI Taxonomy" id="1450172"/>
    <lineage>
        <taxon>Eukaryota</taxon>
        <taxon>Fungi</taxon>
        <taxon>Dikarya</taxon>
        <taxon>Ascomycota</taxon>
        <taxon>Pezizomycotina</taxon>
        <taxon>Dothideomycetes</taxon>
        <taxon>Pleosporomycetidae</taxon>
        <taxon>Pleosporales</taxon>
        <taxon>Pleosporales incertae sedis</taxon>
        <taxon>Aaosphaeria</taxon>
    </lineage>
</organism>
<dbReference type="GO" id="GO:0005770">
    <property type="term" value="C:late endosome"/>
    <property type="evidence" value="ECO:0007669"/>
    <property type="project" value="TreeGrafter"/>
</dbReference>
<name>A0A6A5Y4D9_9PLEO</name>
<evidence type="ECO:0000313" key="8">
    <source>
        <dbReference type="EMBL" id="KAF2019751.1"/>
    </source>
</evidence>
<evidence type="ECO:0000256" key="3">
    <source>
        <dbReference type="ARBA" id="ARBA00022448"/>
    </source>
</evidence>